<reference evidence="2 3" key="1">
    <citation type="submission" date="2020-08" db="EMBL/GenBank/DDBJ databases">
        <title>Sequencing the genomes of 1000 actinobacteria strains.</title>
        <authorList>
            <person name="Klenk H.-P."/>
        </authorList>
    </citation>
    <scope>NUCLEOTIDE SEQUENCE [LARGE SCALE GENOMIC DNA]</scope>
    <source>
        <strain evidence="2 3">DSM 43023</strain>
    </source>
</reference>
<comment type="caution">
    <text evidence="2">The sequence shown here is derived from an EMBL/GenBank/DDBJ whole genome shotgun (WGS) entry which is preliminary data.</text>
</comment>
<evidence type="ECO:0000313" key="3">
    <source>
        <dbReference type="Proteomes" id="UP000534286"/>
    </source>
</evidence>
<keyword evidence="3" id="KW-1185">Reference proteome</keyword>
<organism evidence="2 3">
    <name type="scientific">Streptosporangium album</name>
    <dbReference type="NCBI Taxonomy" id="47479"/>
    <lineage>
        <taxon>Bacteria</taxon>
        <taxon>Bacillati</taxon>
        <taxon>Actinomycetota</taxon>
        <taxon>Actinomycetes</taxon>
        <taxon>Streptosporangiales</taxon>
        <taxon>Streptosporangiaceae</taxon>
        <taxon>Streptosporangium</taxon>
    </lineage>
</organism>
<evidence type="ECO:0000313" key="2">
    <source>
        <dbReference type="EMBL" id="MBB4944322.1"/>
    </source>
</evidence>
<name>A0A7W7WE34_9ACTN</name>
<dbReference type="Proteomes" id="UP000534286">
    <property type="component" value="Unassembled WGS sequence"/>
</dbReference>
<sequence>MVKAAARARHCSVNELVVTALARELGYDLNAKPPRVSEQKPIPLIDEQSHAAA</sequence>
<proteinExistence type="predicted"/>
<dbReference type="RefSeq" id="WP_184760157.1">
    <property type="nucleotide sequence ID" value="NZ_BAABEK010000133.1"/>
</dbReference>
<dbReference type="AlphaFoldDB" id="A0A7W7WE34"/>
<dbReference type="EMBL" id="JACHJU010000008">
    <property type="protein sequence ID" value="MBB4944322.1"/>
    <property type="molecule type" value="Genomic_DNA"/>
</dbReference>
<feature type="region of interest" description="Disordered" evidence="1">
    <location>
        <begin position="31"/>
        <end position="53"/>
    </location>
</feature>
<accession>A0A7W7WE34</accession>
<gene>
    <name evidence="2" type="ORF">FHR32_008728</name>
</gene>
<protein>
    <submittedName>
        <fullName evidence="2">Uncharacterized protein</fullName>
    </submittedName>
</protein>
<evidence type="ECO:0000256" key="1">
    <source>
        <dbReference type="SAM" id="MobiDB-lite"/>
    </source>
</evidence>